<feature type="transmembrane region" description="Helical" evidence="1">
    <location>
        <begin position="474"/>
        <end position="496"/>
    </location>
</feature>
<evidence type="ECO:0000313" key="2">
    <source>
        <dbReference type="EMBL" id="CAG8948700.1"/>
    </source>
</evidence>
<proteinExistence type="predicted"/>
<dbReference type="EMBL" id="CAJVRL010000001">
    <property type="protein sequence ID" value="CAG8948700.1"/>
    <property type="molecule type" value="Genomic_DNA"/>
</dbReference>
<keyword evidence="1" id="KW-0472">Membrane</keyword>
<evidence type="ECO:0000313" key="3">
    <source>
        <dbReference type="Proteomes" id="UP000696280"/>
    </source>
</evidence>
<dbReference type="AlphaFoldDB" id="A0A9N9KJG9"/>
<comment type="caution">
    <text evidence="2">The sequence shown here is derived from an EMBL/GenBank/DDBJ whole genome shotgun (WGS) entry which is preliminary data.</text>
</comment>
<name>A0A9N9KJG9_9HELO</name>
<organism evidence="2 3">
    <name type="scientific">Hymenoscyphus fraxineus</name>
    <dbReference type="NCBI Taxonomy" id="746836"/>
    <lineage>
        <taxon>Eukaryota</taxon>
        <taxon>Fungi</taxon>
        <taxon>Dikarya</taxon>
        <taxon>Ascomycota</taxon>
        <taxon>Pezizomycotina</taxon>
        <taxon>Leotiomycetes</taxon>
        <taxon>Helotiales</taxon>
        <taxon>Helotiaceae</taxon>
        <taxon>Hymenoscyphus</taxon>
    </lineage>
</organism>
<keyword evidence="1" id="KW-1133">Transmembrane helix</keyword>
<keyword evidence="1" id="KW-0812">Transmembrane</keyword>
<dbReference type="PANTHER" id="PTHR34414:SF1">
    <property type="entry name" value="SUBTILISIN-LIKE SERINE PROTEASE"/>
    <property type="match status" value="1"/>
</dbReference>
<reference evidence="2" key="1">
    <citation type="submission" date="2021-07" db="EMBL/GenBank/DDBJ databases">
        <authorList>
            <person name="Durling M."/>
        </authorList>
    </citation>
    <scope>NUCLEOTIDE SEQUENCE</scope>
</reference>
<gene>
    <name evidence="2" type="ORF">HYFRA_00001821</name>
</gene>
<dbReference type="PANTHER" id="PTHR34414">
    <property type="entry name" value="HET DOMAIN-CONTAINING PROTEIN-RELATED"/>
    <property type="match status" value="1"/>
</dbReference>
<keyword evidence="3" id="KW-1185">Reference proteome</keyword>
<sequence length="1052" mass="118084">MAKPTTKPLLPAFPPANSLPSPNTKAILPTTYHDYRDNLIRPNTNHKGFVSHDLSVSRLNKLHEYLWLAGQSKSARPLHRQKSMGREIIITEQADLHLVWDGSKIFVKPLPDYLLSHKFWDNTICQDSELYESACGFLLSYIWLISHMSDLRLAKELGLVSPQINWKKWTSFAGASLDNIDALTLDTCNKRYQFGELRLGRLNFIHRLVHLSEPHEIVRGYMYQYTSYSYFFGRNFKWVLLVFVYLSIILTAMQVGLATDQLQLDERFQNATFGFVVFSIVAPVAIVGISVLLFFCFFLYHFILTRFLLKARELRRRQAVLLKVGQVPYDKVASFISKLLVRRDISWETHAKTTGADVKPRNRGEGGENDLPRFPFFHLPHELKVVVFEIQFMSMARRKQAAAACADLQLIHLITSGGNVVLKVTCYNLQLPLMVPDYQFPSSTGAREPVPGRLNYFTLAKAVLRRMKMVTSRFSKVAGLLLVFGIAIASAEVATWCGKPYMSTDQAVDPGGQFQFPEIKDTPMLQITLQPLYSIFLENDIGNAFILNAEISYTFGQPFVNSTHTFTEDDVERSRSFNRLEFEIFSDEDTKTLVSSSIRVNTTANLIYFSLSSFTPRLSPYPITLHGKSPDGKQKYTAKTSIYVLPSRTSGSAVKIDNLHGGLLVQNLKNLYTGWYTIFPHGHYADGGHVTPAVFNLTNLNTYAELGFNTINIVPDGGLPDQSYPVESLAKYWDRMDELNLLNIYDMRFAFQNSTRIEEQVALWKDRESLLMWYTADEPDGWAYPLNSTLTAFTHLQTLDPYHPVSLVLNCQNYHYIPYSSGAQIILTDPYPISINATYSLQFNTPCNETYGDCGCDNCLGSISDVPTRITTLQTYESNLPNSGRKPLWAILQAFGNQSYWPGYPTSEEVAAMAILSLNAGVKGLGYWIYPSSPSINSLTGKLGRVLDSPEVRDRFLFGPPPVKVAATGNGSGELDVDVDVGAWIRGDKVLLGIVNAGAAMERLEISLPEEMGIRGVGEVLFGEEGWGVEGGRVVKDAFGGLEVALLVLDLE</sequence>
<protein>
    <submittedName>
        <fullName evidence="2">Uncharacterized protein</fullName>
    </submittedName>
</protein>
<dbReference type="OrthoDB" id="2338662at2759"/>
<feature type="transmembrane region" description="Helical" evidence="1">
    <location>
        <begin position="277"/>
        <end position="309"/>
    </location>
</feature>
<dbReference type="InterPro" id="IPR046536">
    <property type="entry name" value="DUF6601"/>
</dbReference>
<dbReference type="Proteomes" id="UP000696280">
    <property type="component" value="Unassembled WGS sequence"/>
</dbReference>
<dbReference type="Pfam" id="PF20246">
    <property type="entry name" value="DUF6601"/>
    <property type="match status" value="1"/>
</dbReference>
<feature type="transmembrane region" description="Helical" evidence="1">
    <location>
        <begin position="238"/>
        <end position="257"/>
    </location>
</feature>
<evidence type="ECO:0000256" key="1">
    <source>
        <dbReference type="SAM" id="Phobius"/>
    </source>
</evidence>
<accession>A0A9N9KJG9</accession>